<protein>
    <recommendedName>
        <fullName evidence="3">Phytanoyl-CoA dioxygenase</fullName>
    </recommendedName>
</protein>
<evidence type="ECO:0000313" key="2">
    <source>
        <dbReference type="Proteomes" id="UP000193218"/>
    </source>
</evidence>
<dbReference type="GeneID" id="33556673"/>
<evidence type="ECO:0008006" key="3">
    <source>
        <dbReference type="Google" id="ProtNLM"/>
    </source>
</evidence>
<organism evidence="1 2">
    <name type="scientific">Kockovaella imperatae</name>
    <dbReference type="NCBI Taxonomy" id="4999"/>
    <lineage>
        <taxon>Eukaryota</taxon>
        <taxon>Fungi</taxon>
        <taxon>Dikarya</taxon>
        <taxon>Basidiomycota</taxon>
        <taxon>Agaricomycotina</taxon>
        <taxon>Tremellomycetes</taxon>
        <taxon>Tremellales</taxon>
        <taxon>Cuniculitremaceae</taxon>
        <taxon>Kockovaella</taxon>
    </lineage>
</organism>
<dbReference type="Proteomes" id="UP000193218">
    <property type="component" value="Unassembled WGS sequence"/>
</dbReference>
<sequence>MREYKHLTPEEREFFLTHGWLKVEGAIKQQYIDEWMKDFWVRLGYDEHDKSTWEEEYTKLPRHREVRCEEFCPKAWDKMLEIVGGEEVVDPVRERYYGDQFIINFGSEERTKQKPIHPREYRGWHTDNDWYRHFLDSSGNALTIIHCFTDIPERGGGTCVAEDGIKRLCEKLYEHPEGLDPPFPSGLLYSHVAKECEKFSHVVAKAGDVIITHGLLPHSHSPNYLHYARVITNPHLNMAVPFNLNREDGDYTLAEQVILRALDRTSIPEYKPTRERLATYPRTAYFKREKVKEELVRMIKDAESKGKSAKDVDSVYLRGEEAILEHERRNGYDKPWGPHGVQRHMKDNEEWVPTSTRHVLV</sequence>
<evidence type="ECO:0000313" key="1">
    <source>
        <dbReference type="EMBL" id="ORX40215.1"/>
    </source>
</evidence>
<dbReference type="Gene3D" id="2.60.120.620">
    <property type="entry name" value="q2cbj1_9rhob like domain"/>
    <property type="match status" value="1"/>
</dbReference>
<dbReference type="OrthoDB" id="4664297at2759"/>
<reference evidence="1 2" key="1">
    <citation type="submission" date="2017-03" db="EMBL/GenBank/DDBJ databases">
        <title>Widespread Adenine N6-methylation of Active Genes in Fungi.</title>
        <authorList>
            <consortium name="DOE Joint Genome Institute"/>
            <person name="Mondo S.J."/>
            <person name="Dannebaum R.O."/>
            <person name="Kuo R.C."/>
            <person name="Louie K.B."/>
            <person name="Bewick A.J."/>
            <person name="Labutti K."/>
            <person name="Haridas S."/>
            <person name="Kuo A."/>
            <person name="Salamov A."/>
            <person name="Ahrendt S.R."/>
            <person name="Lau R."/>
            <person name="Bowen B.P."/>
            <person name="Lipzen A."/>
            <person name="Sullivan W."/>
            <person name="Andreopoulos W.B."/>
            <person name="Clum A."/>
            <person name="Lindquist E."/>
            <person name="Daum C."/>
            <person name="Northen T.R."/>
            <person name="Ramamoorthy G."/>
            <person name="Schmitz R.J."/>
            <person name="Gryganskyi A."/>
            <person name="Culley D."/>
            <person name="Magnuson J."/>
            <person name="James T.Y."/>
            <person name="O'Malley M.A."/>
            <person name="Stajich J.E."/>
            <person name="Spatafora J.W."/>
            <person name="Visel A."/>
            <person name="Grigoriev I.V."/>
        </authorList>
    </citation>
    <scope>NUCLEOTIDE SEQUENCE [LARGE SCALE GENOMIC DNA]</scope>
    <source>
        <strain evidence="1 2">NRRL Y-17943</strain>
    </source>
</reference>
<dbReference type="AlphaFoldDB" id="A0A1Y1USP0"/>
<dbReference type="RefSeq" id="XP_021874000.1">
    <property type="nucleotide sequence ID" value="XM_022014865.1"/>
</dbReference>
<proteinExistence type="predicted"/>
<name>A0A1Y1USP0_9TREE</name>
<comment type="caution">
    <text evidence="1">The sequence shown here is derived from an EMBL/GenBank/DDBJ whole genome shotgun (WGS) entry which is preliminary data.</text>
</comment>
<gene>
    <name evidence="1" type="ORF">BD324DRAFT_616889</name>
</gene>
<keyword evidence="2" id="KW-1185">Reference proteome</keyword>
<dbReference type="SUPFAM" id="SSF51197">
    <property type="entry name" value="Clavaminate synthase-like"/>
    <property type="match status" value="1"/>
</dbReference>
<dbReference type="InParanoid" id="A0A1Y1USP0"/>
<accession>A0A1Y1USP0</accession>
<dbReference type="EMBL" id="NBSH01000002">
    <property type="protein sequence ID" value="ORX40215.1"/>
    <property type="molecule type" value="Genomic_DNA"/>
</dbReference>